<dbReference type="RefSeq" id="WP_231811529.1">
    <property type="nucleotide sequence ID" value="NZ_JAJOZR010000001.1"/>
</dbReference>
<keyword evidence="1" id="KW-0285">Flavoprotein</keyword>
<dbReference type="InterPro" id="IPR036010">
    <property type="entry name" value="2Fe-2S_ferredoxin-like_sf"/>
</dbReference>
<dbReference type="PRINTS" id="PR00409">
    <property type="entry name" value="PHDIOXRDTASE"/>
</dbReference>
<comment type="caution">
    <text evidence="8">The sequence shown here is derived from an EMBL/GenBank/DDBJ whole genome shotgun (WGS) entry which is preliminary data.</text>
</comment>
<keyword evidence="3" id="KW-0479">Metal-binding</keyword>
<evidence type="ECO:0000256" key="5">
    <source>
        <dbReference type="ARBA" id="ARBA00023004"/>
    </source>
</evidence>
<evidence type="ECO:0000259" key="7">
    <source>
        <dbReference type="PROSITE" id="PS51085"/>
    </source>
</evidence>
<evidence type="ECO:0000256" key="1">
    <source>
        <dbReference type="ARBA" id="ARBA00022630"/>
    </source>
</evidence>
<dbReference type="GO" id="GO:0016491">
    <property type="term" value="F:oxidoreductase activity"/>
    <property type="evidence" value="ECO:0007669"/>
    <property type="project" value="UniProtKB-KW"/>
</dbReference>
<dbReference type="SUPFAM" id="SSF54292">
    <property type="entry name" value="2Fe-2S ferredoxin-like"/>
    <property type="match status" value="1"/>
</dbReference>
<dbReference type="InterPro" id="IPR001041">
    <property type="entry name" value="2Fe-2S_ferredoxin-type"/>
</dbReference>
<sequence>MDGAVLLAGGIGITPLLSMAYALQAQGTPFALHYFTRNRLSTAFRRLIEDAPFAASVTFHICDEVPSAMFDAQRDLPAPADGLHLYTCGPEGFMTAVTDGARARGYRDHTIHQEHFRAPGLAGDEPEHEFTVVDAATGQEYRVPAGRSIARVLVDAGLDLELSCEQGMCGTCLVDVLDGEPDHRDIYQTDAEKTSNRRIAVCCSRSRSPRLVLEL</sequence>
<dbReference type="CDD" id="cd00207">
    <property type="entry name" value="fer2"/>
    <property type="match status" value="1"/>
</dbReference>
<dbReference type="GO" id="GO:0046872">
    <property type="term" value="F:metal ion binding"/>
    <property type="evidence" value="ECO:0007669"/>
    <property type="project" value="UniProtKB-KW"/>
</dbReference>
<dbReference type="Gene3D" id="3.40.50.80">
    <property type="entry name" value="Nucleotide-binding domain of ferredoxin-NADP reductase (FNR) module"/>
    <property type="match status" value="1"/>
</dbReference>
<protein>
    <submittedName>
        <fullName evidence="8">Iron-sulfur cluster-binding domain-containing protein</fullName>
    </submittedName>
</protein>
<dbReference type="InterPro" id="IPR050415">
    <property type="entry name" value="MRET"/>
</dbReference>
<accession>A0A9X1NQD8</accession>
<name>A0A9X1NQD8_9HYPH</name>
<dbReference type="PANTHER" id="PTHR47354:SF1">
    <property type="entry name" value="CARNITINE MONOOXYGENASE REDUCTASE SUBUNIT"/>
    <property type="match status" value="1"/>
</dbReference>
<dbReference type="Proteomes" id="UP001139089">
    <property type="component" value="Unassembled WGS sequence"/>
</dbReference>
<evidence type="ECO:0000313" key="9">
    <source>
        <dbReference type="Proteomes" id="UP001139089"/>
    </source>
</evidence>
<evidence type="ECO:0000256" key="3">
    <source>
        <dbReference type="ARBA" id="ARBA00022723"/>
    </source>
</evidence>
<organism evidence="8 9">
    <name type="scientific">Rhizobium quercicola</name>
    <dbReference type="NCBI Taxonomy" id="2901226"/>
    <lineage>
        <taxon>Bacteria</taxon>
        <taxon>Pseudomonadati</taxon>
        <taxon>Pseudomonadota</taxon>
        <taxon>Alphaproteobacteria</taxon>
        <taxon>Hyphomicrobiales</taxon>
        <taxon>Rhizobiaceae</taxon>
        <taxon>Rhizobium/Agrobacterium group</taxon>
        <taxon>Rhizobium</taxon>
    </lineage>
</organism>
<feature type="domain" description="2Fe-2S ferredoxin-type" evidence="7">
    <location>
        <begin position="128"/>
        <end position="215"/>
    </location>
</feature>
<dbReference type="SUPFAM" id="SSF52343">
    <property type="entry name" value="Ferredoxin reductase-like, C-terminal NADP-linked domain"/>
    <property type="match status" value="1"/>
</dbReference>
<dbReference type="EMBL" id="JAJOZR010000001">
    <property type="protein sequence ID" value="MCD7107809.1"/>
    <property type="molecule type" value="Genomic_DNA"/>
</dbReference>
<dbReference type="PANTHER" id="PTHR47354">
    <property type="entry name" value="NADH OXIDOREDUCTASE HCR"/>
    <property type="match status" value="1"/>
</dbReference>
<dbReference type="GO" id="GO:0051537">
    <property type="term" value="F:2 iron, 2 sulfur cluster binding"/>
    <property type="evidence" value="ECO:0007669"/>
    <property type="project" value="UniProtKB-KW"/>
</dbReference>
<dbReference type="InterPro" id="IPR012675">
    <property type="entry name" value="Beta-grasp_dom_sf"/>
</dbReference>
<dbReference type="InterPro" id="IPR006058">
    <property type="entry name" value="2Fe2S_fd_BS"/>
</dbReference>
<dbReference type="PROSITE" id="PS51085">
    <property type="entry name" value="2FE2S_FER_2"/>
    <property type="match status" value="1"/>
</dbReference>
<evidence type="ECO:0000313" key="8">
    <source>
        <dbReference type="EMBL" id="MCD7107809.1"/>
    </source>
</evidence>
<keyword evidence="6" id="KW-0411">Iron-sulfur</keyword>
<dbReference type="AlphaFoldDB" id="A0A9X1NQD8"/>
<keyword evidence="2" id="KW-0001">2Fe-2S</keyword>
<keyword evidence="9" id="KW-1185">Reference proteome</keyword>
<gene>
    <name evidence="8" type="ORF">LRX75_02025</name>
</gene>
<keyword evidence="5" id="KW-0408">Iron</keyword>
<dbReference type="PROSITE" id="PS00197">
    <property type="entry name" value="2FE2S_FER_1"/>
    <property type="match status" value="1"/>
</dbReference>
<evidence type="ECO:0000256" key="6">
    <source>
        <dbReference type="ARBA" id="ARBA00023014"/>
    </source>
</evidence>
<reference evidence="8" key="1">
    <citation type="submission" date="2021-12" db="EMBL/GenBank/DDBJ databases">
        <authorList>
            <person name="Li Y."/>
        </authorList>
    </citation>
    <scope>NUCLEOTIDE SEQUENCE</scope>
    <source>
        <strain evidence="8">DKSPLA3</strain>
    </source>
</reference>
<dbReference type="Gene3D" id="3.10.20.30">
    <property type="match status" value="1"/>
</dbReference>
<proteinExistence type="predicted"/>
<dbReference type="InterPro" id="IPR039261">
    <property type="entry name" value="FNR_nucleotide-bd"/>
</dbReference>
<evidence type="ECO:0000256" key="2">
    <source>
        <dbReference type="ARBA" id="ARBA00022714"/>
    </source>
</evidence>
<evidence type="ECO:0000256" key="4">
    <source>
        <dbReference type="ARBA" id="ARBA00023002"/>
    </source>
</evidence>
<keyword evidence="4" id="KW-0560">Oxidoreductase</keyword>
<dbReference type="Pfam" id="PF00111">
    <property type="entry name" value="Fer2"/>
    <property type="match status" value="1"/>
</dbReference>